<evidence type="ECO:0000256" key="1">
    <source>
        <dbReference type="SAM" id="SignalP"/>
    </source>
</evidence>
<organism evidence="2 3">
    <name type="scientific">Colletotrichum orbiculare (strain 104-T / ATCC 96160 / CBS 514.97 / LARS 414 / MAFF 240422)</name>
    <name type="common">Cucumber anthracnose fungus</name>
    <name type="synonym">Colletotrichum lagenarium</name>
    <dbReference type="NCBI Taxonomy" id="1213857"/>
    <lineage>
        <taxon>Eukaryota</taxon>
        <taxon>Fungi</taxon>
        <taxon>Dikarya</taxon>
        <taxon>Ascomycota</taxon>
        <taxon>Pezizomycotina</taxon>
        <taxon>Sordariomycetes</taxon>
        <taxon>Hypocreomycetidae</taxon>
        <taxon>Glomerellales</taxon>
        <taxon>Glomerellaceae</taxon>
        <taxon>Colletotrichum</taxon>
        <taxon>Colletotrichum orbiculare species complex</taxon>
    </lineage>
</organism>
<reference evidence="3" key="1">
    <citation type="journal article" date="2013" name="New Phytol.">
        <title>Comparative genomic and transcriptomic analyses reveal the hemibiotrophic stage shift of Colletotrichum fungi.</title>
        <authorList>
            <person name="Gan P."/>
            <person name="Ikeda K."/>
            <person name="Irieda H."/>
            <person name="Narusaka M."/>
            <person name="O'Connell R.J."/>
            <person name="Narusaka Y."/>
            <person name="Takano Y."/>
            <person name="Kubo Y."/>
            <person name="Shirasu K."/>
        </authorList>
    </citation>
    <scope>NUCLEOTIDE SEQUENCE [LARGE SCALE GENOMIC DNA]</scope>
    <source>
        <strain evidence="3">104-T / ATCC 96160 / CBS 514.97 / LARS 414 / MAFF 240422</strain>
    </source>
</reference>
<dbReference type="OrthoDB" id="4811013at2759"/>
<gene>
    <name evidence="2" type="ORF">Cob_v006319</name>
</gene>
<evidence type="ECO:0000313" key="2">
    <source>
        <dbReference type="EMBL" id="TDZ20754.1"/>
    </source>
</evidence>
<reference evidence="3" key="2">
    <citation type="journal article" date="2019" name="Mol. Plant Microbe Interact.">
        <title>Genome sequence resources for four phytopathogenic fungi from the Colletotrichum orbiculare species complex.</title>
        <authorList>
            <person name="Gan P."/>
            <person name="Tsushima A."/>
            <person name="Narusaka M."/>
            <person name="Narusaka Y."/>
            <person name="Takano Y."/>
            <person name="Kubo Y."/>
            <person name="Shirasu K."/>
        </authorList>
    </citation>
    <scope>GENOME REANNOTATION</scope>
    <source>
        <strain evidence="3">104-T / ATCC 96160 / CBS 514.97 / LARS 414 / MAFF 240422</strain>
    </source>
</reference>
<comment type="caution">
    <text evidence="2">The sequence shown here is derived from an EMBL/GenBank/DDBJ whole genome shotgun (WGS) entry which is preliminary data.</text>
</comment>
<feature type="chain" id="PRO_5019713199" evidence="1">
    <location>
        <begin position="23"/>
        <end position="286"/>
    </location>
</feature>
<accession>A0A484FTE0</accession>
<feature type="signal peptide" evidence="1">
    <location>
        <begin position="1"/>
        <end position="22"/>
    </location>
</feature>
<name>A0A484FTE0_COLOR</name>
<dbReference type="AlphaFoldDB" id="A0A484FTE0"/>
<dbReference type="Proteomes" id="UP000014480">
    <property type="component" value="Unassembled WGS sequence"/>
</dbReference>
<protein>
    <submittedName>
        <fullName evidence="2">Uncharacterized protein</fullName>
    </submittedName>
</protein>
<keyword evidence="1" id="KW-0732">Signal</keyword>
<dbReference type="EMBL" id="AMCV02000016">
    <property type="protein sequence ID" value="TDZ20754.1"/>
    <property type="molecule type" value="Genomic_DNA"/>
</dbReference>
<dbReference type="InterPro" id="IPR024079">
    <property type="entry name" value="MetalloPept_cat_dom_sf"/>
</dbReference>
<keyword evidence="3" id="KW-1185">Reference proteome</keyword>
<sequence>MSTPHHTAFFLLAALAFAHVLASSLHSPDTTTPRSIVKRGRMERIVVVGGESGQGNEHYCNSKQVSAIDNHLDWLRQYVLAAYNFLLEDDSHTTAAYIAWFGKSNANEAKASEIMDNIYDSIYNLGKKTVAHVEDLFSSESNTLVLGCWTPESAVDCGNARVAVANDFYDYVVLCPVFFYDFGFSYGAAAKSWKSSREHVLLNAETLLHEITHLSGVVSDSWVTGDAAYEMDCLRLSDSKKIRTADNFMMFALEVMANGENAAKQVDLDADPDENKLEVALRLLEG</sequence>
<dbReference type="Gene3D" id="3.40.390.10">
    <property type="entry name" value="Collagenase (Catalytic Domain)"/>
    <property type="match status" value="1"/>
</dbReference>
<proteinExistence type="predicted"/>
<dbReference type="GO" id="GO:0008237">
    <property type="term" value="F:metallopeptidase activity"/>
    <property type="evidence" value="ECO:0007669"/>
    <property type="project" value="InterPro"/>
</dbReference>
<evidence type="ECO:0000313" key="3">
    <source>
        <dbReference type="Proteomes" id="UP000014480"/>
    </source>
</evidence>
<dbReference type="SUPFAM" id="SSF55486">
    <property type="entry name" value="Metalloproteases ('zincins'), catalytic domain"/>
    <property type="match status" value="1"/>
</dbReference>